<organism evidence="1 2">
    <name type="scientific">Lecanicillium saksenae</name>
    <dbReference type="NCBI Taxonomy" id="468837"/>
    <lineage>
        <taxon>Eukaryota</taxon>
        <taxon>Fungi</taxon>
        <taxon>Dikarya</taxon>
        <taxon>Ascomycota</taxon>
        <taxon>Pezizomycotina</taxon>
        <taxon>Sordariomycetes</taxon>
        <taxon>Hypocreomycetidae</taxon>
        <taxon>Hypocreales</taxon>
        <taxon>Cordycipitaceae</taxon>
        <taxon>Lecanicillium</taxon>
    </lineage>
</organism>
<comment type="caution">
    <text evidence="1">The sequence shown here is derived from an EMBL/GenBank/DDBJ whole genome shotgun (WGS) entry which is preliminary data.</text>
</comment>
<proteinExistence type="predicted"/>
<dbReference type="EMBL" id="JANAKD010001570">
    <property type="protein sequence ID" value="KAJ3478162.1"/>
    <property type="molecule type" value="Genomic_DNA"/>
</dbReference>
<sequence length="152" mass="16933">MQQCERRRFDDSFHHFAQSLSIDAQVDITRGSFTNRRSLIWLGVKLHQSSIQSATTYTNPSRFPSHPTPANDAVTPENTINDPYPLPYANPSRLFHSSELTRAPLRGPDITDPTPLPAVNSAMTRPVSTGCVRRTELLQPDQVAEKPPAKSP</sequence>
<keyword evidence="2" id="KW-1185">Reference proteome</keyword>
<evidence type="ECO:0000313" key="2">
    <source>
        <dbReference type="Proteomes" id="UP001148737"/>
    </source>
</evidence>
<accession>A0ACC1QJI6</accession>
<dbReference type="Proteomes" id="UP001148737">
    <property type="component" value="Unassembled WGS sequence"/>
</dbReference>
<evidence type="ECO:0000313" key="1">
    <source>
        <dbReference type="EMBL" id="KAJ3478162.1"/>
    </source>
</evidence>
<protein>
    <submittedName>
        <fullName evidence="1">Uncharacterized protein</fullName>
    </submittedName>
</protein>
<reference evidence="1" key="1">
    <citation type="submission" date="2022-07" db="EMBL/GenBank/DDBJ databases">
        <title>Genome Sequence of Lecanicillium saksenae.</title>
        <authorList>
            <person name="Buettner E."/>
        </authorList>
    </citation>
    <scope>NUCLEOTIDE SEQUENCE</scope>
    <source>
        <strain evidence="1">VT-O1</strain>
    </source>
</reference>
<name>A0ACC1QJI6_9HYPO</name>
<gene>
    <name evidence="1" type="ORF">NLG97_g8648</name>
</gene>